<keyword evidence="2 4" id="KW-1133">Transmembrane helix</keyword>
<feature type="transmembrane region" description="Helical" evidence="4">
    <location>
        <begin position="249"/>
        <end position="270"/>
    </location>
</feature>
<evidence type="ECO:0000313" key="6">
    <source>
        <dbReference type="EMBL" id="AWB35294.1"/>
    </source>
</evidence>
<dbReference type="RefSeq" id="WP_108622733.1">
    <property type="nucleotide sequence ID" value="NZ_CP028901.1"/>
</dbReference>
<keyword evidence="7" id="KW-1185">Reference proteome</keyword>
<name>A0A2R4XNE4_9BURK</name>
<dbReference type="EMBL" id="CP028901">
    <property type="protein sequence ID" value="AWB35294.1"/>
    <property type="molecule type" value="Genomic_DNA"/>
</dbReference>
<dbReference type="CDD" id="cd17355">
    <property type="entry name" value="MFS_YcxA_like"/>
    <property type="match status" value="1"/>
</dbReference>
<evidence type="ECO:0000259" key="5">
    <source>
        <dbReference type="PROSITE" id="PS50850"/>
    </source>
</evidence>
<dbReference type="AlphaFoldDB" id="A0A2R4XNE4"/>
<dbReference type="InterPro" id="IPR036259">
    <property type="entry name" value="MFS_trans_sf"/>
</dbReference>
<keyword evidence="1 4" id="KW-0812">Transmembrane</keyword>
<feature type="transmembrane region" description="Helical" evidence="4">
    <location>
        <begin position="50"/>
        <end position="69"/>
    </location>
</feature>
<proteinExistence type="predicted"/>
<feature type="transmembrane region" description="Helical" evidence="4">
    <location>
        <begin position="12"/>
        <end position="38"/>
    </location>
</feature>
<protein>
    <submittedName>
        <fullName evidence="6">MFS transporter</fullName>
    </submittedName>
</protein>
<organism evidence="6 7">
    <name type="scientific">Orrella marina</name>
    <dbReference type="NCBI Taxonomy" id="2163011"/>
    <lineage>
        <taxon>Bacteria</taxon>
        <taxon>Pseudomonadati</taxon>
        <taxon>Pseudomonadota</taxon>
        <taxon>Betaproteobacteria</taxon>
        <taxon>Burkholderiales</taxon>
        <taxon>Alcaligenaceae</taxon>
        <taxon>Orrella</taxon>
    </lineage>
</organism>
<gene>
    <name evidence="6" type="ORF">DBV39_17860</name>
</gene>
<dbReference type="GO" id="GO:0022857">
    <property type="term" value="F:transmembrane transporter activity"/>
    <property type="evidence" value="ECO:0007669"/>
    <property type="project" value="InterPro"/>
</dbReference>
<feature type="transmembrane region" description="Helical" evidence="4">
    <location>
        <begin position="219"/>
        <end position="243"/>
    </location>
</feature>
<feature type="transmembrane region" description="Helical" evidence="4">
    <location>
        <begin position="81"/>
        <end position="99"/>
    </location>
</feature>
<dbReference type="InterPro" id="IPR050327">
    <property type="entry name" value="Proton-linked_MCT"/>
</dbReference>
<feature type="transmembrane region" description="Helical" evidence="4">
    <location>
        <begin position="105"/>
        <end position="129"/>
    </location>
</feature>
<dbReference type="PANTHER" id="PTHR11360:SF284">
    <property type="entry name" value="EG:103B4.3 PROTEIN-RELATED"/>
    <property type="match status" value="1"/>
</dbReference>
<dbReference type="KEGG" id="boz:DBV39_17860"/>
<evidence type="ECO:0000256" key="2">
    <source>
        <dbReference type="ARBA" id="ARBA00022989"/>
    </source>
</evidence>
<feature type="transmembrane region" description="Helical" evidence="4">
    <location>
        <begin position="305"/>
        <end position="325"/>
    </location>
</feature>
<dbReference type="Pfam" id="PF07690">
    <property type="entry name" value="MFS_1"/>
    <property type="match status" value="1"/>
</dbReference>
<dbReference type="PROSITE" id="PS50850">
    <property type="entry name" value="MFS"/>
    <property type="match status" value="1"/>
</dbReference>
<dbReference type="InterPro" id="IPR020846">
    <property type="entry name" value="MFS_dom"/>
</dbReference>
<feature type="transmembrane region" description="Helical" evidence="4">
    <location>
        <begin position="337"/>
        <end position="360"/>
    </location>
</feature>
<keyword evidence="3 4" id="KW-0472">Membrane</keyword>
<feature type="transmembrane region" description="Helical" evidence="4">
    <location>
        <begin position="372"/>
        <end position="391"/>
    </location>
</feature>
<dbReference type="InterPro" id="IPR011701">
    <property type="entry name" value="MFS"/>
</dbReference>
<feature type="transmembrane region" description="Helical" evidence="4">
    <location>
        <begin position="172"/>
        <end position="190"/>
    </location>
</feature>
<dbReference type="SUPFAM" id="SSF103473">
    <property type="entry name" value="MFS general substrate transporter"/>
    <property type="match status" value="1"/>
</dbReference>
<dbReference type="OrthoDB" id="146345at2"/>
<sequence>MVSQNQPQAGFNLPPIIVGTFIVLLAMGTRATFGLFMQPMGLHHGWSREVFSMAFAIQNLTWGLGAIVAGMMADKFGSGRTVALSALFYAAGLIGARMSGTELELYLTAGVLVGLGQAGTTFAVILPVVARNAPVSERSTVMGIASAGGSLGQFLVVPTGQLLIDTFEWTGAFWWFSLFLASAIPLAWFLRGKPGAMGGVEQSMKQAIGQALHHPSFHFLFWSYFVCGFHTAFITLHLPAFVVDAGLNASTGAIAIALIGLFNVFGSYWAGRLGGIYSKKNLLAGMYALRSVGMLWLMFMPLSPWVVYVFSAWMGVFWLGTVPLTQGLIGQIYGLRFAATLSGMVFLGHQIGSFTGVWLGGKVQAVTGSYDAVWWIGIALALIAGALCLPIREQPLKVLARVQPA</sequence>
<reference evidence="6 7" key="1">
    <citation type="submission" date="2018-04" db="EMBL/GenBank/DDBJ databases">
        <title>Bordetella sp. HZ20 isolated from seawater.</title>
        <authorList>
            <person name="Sun C."/>
        </authorList>
    </citation>
    <scope>NUCLEOTIDE SEQUENCE [LARGE SCALE GENOMIC DNA]</scope>
    <source>
        <strain evidence="6 7">HZ20</strain>
    </source>
</reference>
<accession>A0A2R4XNE4</accession>
<feature type="transmembrane region" description="Helical" evidence="4">
    <location>
        <begin position="141"/>
        <end position="160"/>
    </location>
</feature>
<feature type="domain" description="Major facilitator superfamily (MFS) profile" evidence="5">
    <location>
        <begin position="12"/>
        <end position="396"/>
    </location>
</feature>
<dbReference type="Proteomes" id="UP000244571">
    <property type="component" value="Chromosome"/>
</dbReference>
<dbReference type="PANTHER" id="PTHR11360">
    <property type="entry name" value="MONOCARBOXYLATE TRANSPORTER"/>
    <property type="match status" value="1"/>
</dbReference>
<evidence type="ECO:0000256" key="1">
    <source>
        <dbReference type="ARBA" id="ARBA00022692"/>
    </source>
</evidence>
<evidence type="ECO:0000313" key="7">
    <source>
        <dbReference type="Proteomes" id="UP000244571"/>
    </source>
</evidence>
<dbReference type="Gene3D" id="1.20.1250.20">
    <property type="entry name" value="MFS general substrate transporter like domains"/>
    <property type="match status" value="2"/>
</dbReference>
<evidence type="ECO:0000256" key="4">
    <source>
        <dbReference type="SAM" id="Phobius"/>
    </source>
</evidence>
<evidence type="ECO:0000256" key="3">
    <source>
        <dbReference type="ARBA" id="ARBA00023136"/>
    </source>
</evidence>